<dbReference type="AlphaFoldDB" id="A0A1H6WGK8"/>
<keyword evidence="5 12" id="KW-0378">Hydrolase</keyword>
<dbReference type="GO" id="GO:0006270">
    <property type="term" value="P:DNA replication initiation"/>
    <property type="evidence" value="ECO:0007669"/>
    <property type="project" value="TreeGrafter"/>
</dbReference>
<evidence type="ECO:0000259" key="13">
    <source>
        <dbReference type="PROSITE" id="PS51192"/>
    </source>
</evidence>
<dbReference type="Gene3D" id="3.40.50.300">
    <property type="entry name" value="P-loop containing nucleotide triphosphate hydrolases"/>
    <property type="match status" value="2"/>
</dbReference>
<organism evidence="15 16">
    <name type="scientific">Propionispira arboris</name>
    <dbReference type="NCBI Taxonomy" id="84035"/>
    <lineage>
        <taxon>Bacteria</taxon>
        <taxon>Bacillati</taxon>
        <taxon>Bacillota</taxon>
        <taxon>Negativicutes</taxon>
        <taxon>Selenomonadales</taxon>
        <taxon>Selenomonadaceae</taxon>
        <taxon>Propionispira</taxon>
    </lineage>
</organism>
<reference evidence="15 16" key="1">
    <citation type="submission" date="2016-10" db="EMBL/GenBank/DDBJ databases">
        <authorList>
            <person name="de Groot N.N."/>
        </authorList>
    </citation>
    <scope>NUCLEOTIDE SEQUENCE [LARGE SCALE GENOMIC DNA]</scope>
    <source>
        <strain evidence="15 16">DSM 2179</strain>
    </source>
</reference>
<keyword evidence="7 12" id="KW-0862">Zinc</keyword>
<keyword evidence="2 12" id="KW-0235">DNA replication</keyword>
<dbReference type="HAMAP" id="MF_00983">
    <property type="entry name" value="PriA"/>
    <property type="match status" value="1"/>
</dbReference>
<dbReference type="GO" id="GO:0006310">
    <property type="term" value="P:DNA recombination"/>
    <property type="evidence" value="ECO:0007669"/>
    <property type="project" value="InterPro"/>
</dbReference>
<dbReference type="InterPro" id="IPR041222">
    <property type="entry name" value="PriA_3primeBD"/>
</dbReference>
<feature type="binding site" evidence="12">
    <location>
        <position position="526"/>
    </location>
    <ligand>
        <name>Zn(2+)</name>
        <dbReference type="ChEBI" id="CHEBI:29105"/>
        <label>2</label>
    </ligand>
</feature>
<gene>
    <name evidence="12" type="primary">priA</name>
    <name evidence="15" type="ORF">SAMN05660742_103212</name>
</gene>
<keyword evidence="6 12" id="KW-0347">Helicase</keyword>
<keyword evidence="1 12" id="KW-0639">Primosome</keyword>
<evidence type="ECO:0000256" key="8">
    <source>
        <dbReference type="ARBA" id="ARBA00022840"/>
    </source>
</evidence>
<dbReference type="GO" id="GO:0005524">
    <property type="term" value="F:ATP binding"/>
    <property type="evidence" value="ECO:0007669"/>
    <property type="project" value="UniProtKB-UniRule"/>
</dbReference>
<dbReference type="NCBIfam" id="NF004066">
    <property type="entry name" value="PRK05580.1-3"/>
    <property type="match status" value="1"/>
</dbReference>
<comment type="subunit">
    <text evidence="12">Component of the replication restart primosome.</text>
</comment>
<keyword evidence="9 12" id="KW-0238">DNA-binding</keyword>
<dbReference type="SMART" id="SM00490">
    <property type="entry name" value="HELICc"/>
    <property type="match status" value="1"/>
</dbReference>
<dbReference type="GO" id="GO:0043138">
    <property type="term" value="F:3'-5' DNA helicase activity"/>
    <property type="evidence" value="ECO:0007669"/>
    <property type="project" value="UniProtKB-EC"/>
</dbReference>
<dbReference type="PANTHER" id="PTHR30580:SF0">
    <property type="entry name" value="PRIMOSOMAL PROTEIN N"/>
    <property type="match status" value="1"/>
</dbReference>
<name>A0A1H6WGK8_9FIRM</name>
<evidence type="ECO:0000256" key="10">
    <source>
        <dbReference type="ARBA" id="ARBA00023235"/>
    </source>
</evidence>
<dbReference type="PANTHER" id="PTHR30580">
    <property type="entry name" value="PRIMOSOMAL PROTEIN N"/>
    <property type="match status" value="1"/>
</dbReference>
<accession>A0A1H6WGK8</accession>
<dbReference type="STRING" id="84035.SAMN05660742_103212"/>
<dbReference type="PROSITE" id="PS51194">
    <property type="entry name" value="HELICASE_CTER"/>
    <property type="match status" value="1"/>
</dbReference>
<dbReference type="GO" id="GO:0016887">
    <property type="term" value="F:ATP hydrolysis activity"/>
    <property type="evidence" value="ECO:0007669"/>
    <property type="project" value="RHEA"/>
</dbReference>
<dbReference type="GO" id="GO:1990077">
    <property type="term" value="C:primosome complex"/>
    <property type="evidence" value="ECO:0007669"/>
    <property type="project" value="UniProtKB-UniRule"/>
</dbReference>
<proteinExistence type="inferred from homology"/>
<dbReference type="InterPro" id="IPR005259">
    <property type="entry name" value="PriA"/>
</dbReference>
<evidence type="ECO:0000256" key="1">
    <source>
        <dbReference type="ARBA" id="ARBA00022515"/>
    </source>
</evidence>
<dbReference type="EC" id="5.6.2.4" evidence="12"/>
<feature type="domain" description="Helicase C-terminal" evidence="14">
    <location>
        <begin position="548"/>
        <end position="714"/>
    </location>
</feature>
<dbReference type="FunFam" id="3.40.50.300:FF:000489">
    <property type="entry name" value="Primosome assembly protein PriA"/>
    <property type="match status" value="1"/>
</dbReference>
<comment type="function">
    <text evidence="12">Initiates the restart of stalled replication forks, which reloads the replicative helicase on sites other than the origin of replication. Recognizes and binds to abandoned replication forks and remodels them to uncover a helicase loading site. Promotes assembly of the primosome at these replication forks.</text>
</comment>
<evidence type="ECO:0000256" key="5">
    <source>
        <dbReference type="ARBA" id="ARBA00022801"/>
    </source>
</evidence>
<dbReference type="SUPFAM" id="SSF52540">
    <property type="entry name" value="P-loop containing nucleoside triphosphate hydrolases"/>
    <property type="match status" value="2"/>
</dbReference>
<evidence type="ECO:0000256" key="2">
    <source>
        <dbReference type="ARBA" id="ARBA00022705"/>
    </source>
</evidence>
<feature type="binding site" evidence="12">
    <location>
        <position position="543"/>
    </location>
    <ligand>
        <name>Zn(2+)</name>
        <dbReference type="ChEBI" id="CHEBI:29105"/>
        <label>2</label>
    </ligand>
</feature>
<dbReference type="GO" id="GO:0006269">
    <property type="term" value="P:DNA replication, synthesis of primer"/>
    <property type="evidence" value="ECO:0007669"/>
    <property type="project" value="UniProtKB-KW"/>
</dbReference>
<keyword evidence="3 12" id="KW-0479">Metal-binding</keyword>
<evidence type="ECO:0000259" key="14">
    <source>
        <dbReference type="PROSITE" id="PS51194"/>
    </source>
</evidence>
<comment type="cofactor">
    <cofactor evidence="12">
        <name>Zn(2+)</name>
        <dbReference type="ChEBI" id="CHEBI:29105"/>
    </cofactor>
    <text evidence="12">Binds 2 zinc ions per subunit.</text>
</comment>
<feature type="domain" description="Helicase ATP-binding" evidence="13">
    <location>
        <begin position="286"/>
        <end position="452"/>
    </location>
</feature>
<dbReference type="InterPro" id="IPR042115">
    <property type="entry name" value="PriA_3primeBD_sf"/>
</dbReference>
<dbReference type="InterPro" id="IPR014001">
    <property type="entry name" value="Helicase_ATP-bd"/>
</dbReference>
<dbReference type="Pfam" id="PF00271">
    <property type="entry name" value="Helicase_C"/>
    <property type="match status" value="1"/>
</dbReference>
<evidence type="ECO:0000256" key="9">
    <source>
        <dbReference type="ARBA" id="ARBA00023125"/>
    </source>
</evidence>
<comment type="similarity">
    <text evidence="12">Belongs to the helicase family. PriA subfamily.</text>
</comment>
<evidence type="ECO:0000256" key="6">
    <source>
        <dbReference type="ARBA" id="ARBA00022806"/>
    </source>
</evidence>
<keyword evidence="16" id="KW-1185">Reference proteome</keyword>
<dbReference type="CDD" id="cd18804">
    <property type="entry name" value="SF2_C_priA"/>
    <property type="match status" value="1"/>
</dbReference>
<dbReference type="Pfam" id="PF17764">
    <property type="entry name" value="PriA_3primeBD"/>
    <property type="match status" value="1"/>
</dbReference>
<evidence type="ECO:0000256" key="11">
    <source>
        <dbReference type="ARBA" id="ARBA00048988"/>
    </source>
</evidence>
<feature type="binding site" evidence="12">
    <location>
        <position position="556"/>
    </location>
    <ligand>
        <name>Zn(2+)</name>
        <dbReference type="ChEBI" id="CHEBI:29105"/>
        <label>1</label>
    </ligand>
</feature>
<sequence>MIKVANIFVNIPVKSIAKAYSYAIPDKFSFLQTGWRVFVPFGNRKVEGFIVNISAADATTDLLKLKEIIDIVDEEPWFTDKMLKIAKWMADFYLCSFAEAMRLFMPGKTGLQIKPVYLIGDQKPDATILQVNFYVEVYNFIMLHQPVSLYDLRKNFPEFDIDAIIALFLQHKFILKDYSVKKNTVNRYEKIVELIQSTFCETNFSRKPAQKNLLQLLQNRKSIPISELKAEKITMTTIQALVQANLIRINERRIYRDSYEHTASQGKKNVILTEEQETAVNELIKSIEQKENKTFLLYGITGSGKTQVYIEAANKVRQAGQHVIVLVPEIALTGQLVSSFKYYFKQDIIVLHSRLSISERNDAIRRIKQNEIGIVIGARSALFTPIDHIGLIILDEEQDASYKQDESPRYHTRDVAQALARIHKAILVLGSATPSVETFARAQNKEYTMLTLSKRIGNIPLPQVTTVDMRAELKQGNRNIISRDLKKLIEETIAKKEQVIIMLNRRGFSTFVMCRSCGHVIVCKDCTLPLVYHQNGKLQCHHCDSSDVVPDVCPKCGSRYIKYFGTGTERLEHELRTLVPTARIIRMDRDTTTKKFAHTEILTQFKQGLYDILLGTQMVAKGHDIPNVTAVGIISADSSLNVPDFRSAERCFALITQTAGRAGRGDIPGKVIIQTYNPEHYAVHCGMQQDYLAFYKNEIVFRKQLFYPPYSNLIKMTVQNADEQKALAEATEFVTLFRSSFKDINSSQIIGPAPAMISNLRGLYRINILIKTNQPAVVKKFMVEQKLHIKNNIMLDINPLNTM</sequence>
<dbReference type="InterPro" id="IPR001650">
    <property type="entry name" value="Helicase_C-like"/>
</dbReference>
<dbReference type="PROSITE" id="PS51192">
    <property type="entry name" value="HELICASE_ATP_BIND_1"/>
    <property type="match status" value="1"/>
</dbReference>
<dbReference type="SMART" id="SM00487">
    <property type="entry name" value="DEXDc"/>
    <property type="match status" value="1"/>
</dbReference>
<feature type="binding site" evidence="12">
    <location>
        <position position="553"/>
    </location>
    <ligand>
        <name>Zn(2+)</name>
        <dbReference type="ChEBI" id="CHEBI:29105"/>
        <label>1</label>
    </ligand>
</feature>
<dbReference type="CDD" id="cd17929">
    <property type="entry name" value="DEXHc_priA"/>
    <property type="match status" value="1"/>
</dbReference>
<dbReference type="GO" id="GO:0006302">
    <property type="term" value="P:double-strand break repair"/>
    <property type="evidence" value="ECO:0007669"/>
    <property type="project" value="InterPro"/>
</dbReference>
<keyword evidence="8 12" id="KW-0067">ATP-binding</keyword>
<feature type="binding site" evidence="12">
    <location>
        <position position="514"/>
    </location>
    <ligand>
        <name>Zn(2+)</name>
        <dbReference type="ChEBI" id="CHEBI:29105"/>
        <label>1</label>
    </ligand>
</feature>
<comment type="catalytic activity">
    <reaction evidence="12">
        <text>Couples ATP hydrolysis with the unwinding of duplex DNA by translocating in the 3'-5' direction.</text>
        <dbReference type="EC" id="5.6.2.4"/>
    </reaction>
</comment>
<dbReference type="Pfam" id="PF18074">
    <property type="entry name" value="PriA_C"/>
    <property type="match status" value="1"/>
</dbReference>
<dbReference type="Proteomes" id="UP000199662">
    <property type="component" value="Unassembled WGS sequence"/>
</dbReference>
<evidence type="ECO:0000313" key="15">
    <source>
        <dbReference type="EMBL" id="SEJ11465.1"/>
    </source>
</evidence>
<protein>
    <recommendedName>
        <fullName evidence="12">Replication restart protein PriA</fullName>
    </recommendedName>
    <alternativeName>
        <fullName evidence="12">ATP-dependent DNA helicase PriA</fullName>
        <ecNumber evidence="12">5.6.2.4</ecNumber>
    </alternativeName>
    <alternativeName>
        <fullName evidence="12">DNA 3'-5' helicase PriA</fullName>
    </alternativeName>
</protein>
<dbReference type="Pfam" id="PF04851">
    <property type="entry name" value="ResIII"/>
    <property type="match status" value="1"/>
</dbReference>
<dbReference type="RefSeq" id="WP_091829610.1">
    <property type="nucleotide sequence ID" value="NZ_FNZK01000003.1"/>
</dbReference>
<evidence type="ECO:0000256" key="4">
    <source>
        <dbReference type="ARBA" id="ARBA00022741"/>
    </source>
</evidence>
<dbReference type="InterPro" id="IPR006935">
    <property type="entry name" value="Helicase/UvrB_N"/>
</dbReference>
<comment type="catalytic activity">
    <reaction evidence="11 12">
        <text>ATP + H2O = ADP + phosphate + H(+)</text>
        <dbReference type="Rhea" id="RHEA:13065"/>
        <dbReference type="ChEBI" id="CHEBI:15377"/>
        <dbReference type="ChEBI" id="CHEBI:15378"/>
        <dbReference type="ChEBI" id="CHEBI:30616"/>
        <dbReference type="ChEBI" id="CHEBI:43474"/>
        <dbReference type="ChEBI" id="CHEBI:456216"/>
        <dbReference type="EC" id="5.6.2.4"/>
    </reaction>
</comment>
<evidence type="ECO:0000256" key="3">
    <source>
        <dbReference type="ARBA" id="ARBA00022723"/>
    </source>
</evidence>
<dbReference type="GO" id="GO:0008270">
    <property type="term" value="F:zinc ion binding"/>
    <property type="evidence" value="ECO:0007669"/>
    <property type="project" value="UniProtKB-UniRule"/>
</dbReference>
<dbReference type="GO" id="GO:0003677">
    <property type="term" value="F:DNA binding"/>
    <property type="evidence" value="ECO:0007669"/>
    <property type="project" value="UniProtKB-UniRule"/>
</dbReference>
<dbReference type="EMBL" id="FNZK01000003">
    <property type="protein sequence ID" value="SEJ11465.1"/>
    <property type="molecule type" value="Genomic_DNA"/>
</dbReference>
<dbReference type="InterPro" id="IPR027417">
    <property type="entry name" value="P-loop_NTPase"/>
</dbReference>
<evidence type="ECO:0000313" key="16">
    <source>
        <dbReference type="Proteomes" id="UP000199662"/>
    </source>
</evidence>
<keyword evidence="10 12" id="KW-0413">Isomerase</keyword>
<evidence type="ECO:0000256" key="12">
    <source>
        <dbReference type="HAMAP-Rule" id="MF_00983"/>
    </source>
</evidence>
<dbReference type="Gene3D" id="3.40.1440.60">
    <property type="entry name" value="PriA, 3(prime) DNA-binding domain"/>
    <property type="match status" value="1"/>
</dbReference>
<dbReference type="InterPro" id="IPR041236">
    <property type="entry name" value="PriA_C"/>
</dbReference>
<feature type="binding site" evidence="12">
    <location>
        <position position="517"/>
    </location>
    <ligand>
        <name>Zn(2+)</name>
        <dbReference type="ChEBI" id="CHEBI:29105"/>
        <label>1</label>
    </ligand>
</feature>
<feature type="binding site" evidence="12">
    <location>
        <position position="540"/>
    </location>
    <ligand>
        <name>Zn(2+)</name>
        <dbReference type="ChEBI" id="CHEBI:29105"/>
        <label>2</label>
    </ligand>
</feature>
<dbReference type="NCBIfam" id="TIGR00595">
    <property type="entry name" value="priA"/>
    <property type="match status" value="1"/>
</dbReference>
<evidence type="ECO:0000256" key="7">
    <source>
        <dbReference type="ARBA" id="ARBA00022833"/>
    </source>
</evidence>
<keyword evidence="4 12" id="KW-0547">Nucleotide-binding</keyword>
<feature type="binding site" evidence="12">
    <location>
        <position position="523"/>
    </location>
    <ligand>
        <name>Zn(2+)</name>
        <dbReference type="ChEBI" id="CHEBI:29105"/>
        <label>2</label>
    </ligand>
</feature>